<dbReference type="PROSITE" id="PS00022">
    <property type="entry name" value="EGF_1"/>
    <property type="match status" value="1"/>
</dbReference>
<keyword evidence="5" id="KW-1185">Reference proteome</keyword>
<comment type="caution">
    <text evidence="1">Lacks conserved residue(s) required for the propagation of feature annotation.</text>
</comment>
<evidence type="ECO:0000313" key="4">
    <source>
        <dbReference type="EMBL" id="OLP96698.1"/>
    </source>
</evidence>
<protein>
    <recommendedName>
        <fullName evidence="3">EGF-like domain-containing protein</fullName>
    </recommendedName>
</protein>
<proteinExistence type="predicted"/>
<sequence length="593" mass="61276">MGQGREDYVAAGLRFNDVQDKANSHRGPGRRDRGVWRPTAQGCGQSFEGHGATVFAIGLQACALLASGYEISAAHALASLSCTEACPVITGLQDPCSDEPDWCKNNAICINDARQTTFKTCICRHGYRGDRCDEVGVNFVTDFTFYLWSNEIYIFFQSDIYSMPHVSVWQNVFDDASVNWPMACAGAEADGLPGSWKLTSSGEYTGALCSSNIQQIDLGNSITRLTATGTTTAVDPSQAFCTNQAESCGGVTTQITDTPPSSGSLWVVEYNATGQNGAAYQMLFKFEGPDGTQTWLERGLGPDSEVVTDATPRTFALPLNNAGSYTLTVSIGVYDYKGEGGSHTAVVDIIAWEIPNSNALQFCNCSSAATNSNIASSTTTGSTSTSFSSSSTTVSFTITTTTSPTTTSSTISSSTTTISATTSSSVSSSTTTSSSVSSSTTTSSSVSSSTSTSSTTTSFTTTSSSTMTTTTTSSLSETSTGTTTSISTTTSTTATRSTATITSAATSTSASATTSVSLYGSTTFTTLSLTTASIADSNTNDSSPANSTTDDNSSTGGELEYYDISQCGPTPALGVVIGVGAVALAVRPQGCLA</sequence>
<evidence type="ECO:0000259" key="3">
    <source>
        <dbReference type="PROSITE" id="PS50026"/>
    </source>
</evidence>
<dbReference type="PROSITE" id="PS50026">
    <property type="entry name" value="EGF_3"/>
    <property type="match status" value="1"/>
</dbReference>
<feature type="region of interest" description="Disordered" evidence="2">
    <location>
        <begin position="421"/>
        <end position="492"/>
    </location>
</feature>
<comment type="caution">
    <text evidence="4">The sequence shown here is derived from an EMBL/GenBank/DDBJ whole genome shotgun (WGS) entry which is preliminary data.</text>
</comment>
<feature type="disulfide bond" evidence="1">
    <location>
        <begin position="123"/>
        <end position="132"/>
    </location>
</feature>
<keyword evidence="1" id="KW-1015">Disulfide bond</keyword>
<feature type="domain" description="EGF-like" evidence="3">
    <location>
        <begin position="92"/>
        <end position="133"/>
    </location>
</feature>
<dbReference type="InterPro" id="IPR000742">
    <property type="entry name" value="EGF"/>
</dbReference>
<dbReference type="SUPFAM" id="SSF57196">
    <property type="entry name" value="EGF/Laminin"/>
    <property type="match status" value="1"/>
</dbReference>
<dbReference type="EMBL" id="LSRX01000458">
    <property type="protein sequence ID" value="OLP96698.1"/>
    <property type="molecule type" value="Genomic_DNA"/>
</dbReference>
<evidence type="ECO:0000313" key="5">
    <source>
        <dbReference type="Proteomes" id="UP000186817"/>
    </source>
</evidence>
<dbReference type="AlphaFoldDB" id="A0A1Q9DNF6"/>
<keyword evidence="1" id="KW-0245">EGF-like domain</keyword>
<name>A0A1Q9DNF6_SYMMI</name>
<dbReference type="PROSITE" id="PS01186">
    <property type="entry name" value="EGF_2"/>
    <property type="match status" value="1"/>
</dbReference>
<organism evidence="4 5">
    <name type="scientific">Symbiodinium microadriaticum</name>
    <name type="common">Dinoflagellate</name>
    <name type="synonym">Zooxanthella microadriatica</name>
    <dbReference type="NCBI Taxonomy" id="2951"/>
    <lineage>
        <taxon>Eukaryota</taxon>
        <taxon>Sar</taxon>
        <taxon>Alveolata</taxon>
        <taxon>Dinophyceae</taxon>
        <taxon>Suessiales</taxon>
        <taxon>Symbiodiniaceae</taxon>
        <taxon>Symbiodinium</taxon>
    </lineage>
</organism>
<dbReference type="CDD" id="cd00054">
    <property type="entry name" value="EGF_CA"/>
    <property type="match status" value="1"/>
</dbReference>
<reference evidence="4 5" key="1">
    <citation type="submission" date="2016-02" db="EMBL/GenBank/DDBJ databases">
        <title>Genome analysis of coral dinoflagellate symbionts highlights evolutionary adaptations to a symbiotic lifestyle.</title>
        <authorList>
            <person name="Aranda M."/>
            <person name="Li Y."/>
            <person name="Liew Y.J."/>
            <person name="Baumgarten S."/>
            <person name="Simakov O."/>
            <person name="Wilson M."/>
            <person name="Piel J."/>
            <person name="Ashoor H."/>
            <person name="Bougouffa S."/>
            <person name="Bajic V.B."/>
            <person name="Ryu T."/>
            <person name="Ravasi T."/>
            <person name="Bayer T."/>
            <person name="Micklem G."/>
            <person name="Kim H."/>
            <person name="Bhak J."/>
            <person name="Lajeunesse T.C."/>
            <person name="Voolstra C.R."/>
        </authorList>
    </citation>
    <scope>NUCLEOTIDE SEQUENCE [LARGE SCALE GENOMIC DNA]</scope>
    <source>
        <strain evidence="4 5">CCMP2467</strain>
    </source>
</reference>
<evidence type="ECO:0000256" key="1">
    <source>
        <dbReference type="PROSITE-ProRule" id="PRU00076"/>
    </source>
</evidence>
<feature type="region of interest" description="Disordered" evidence="2">
    <location>
        <begin position="535"/>
        <end position="557"/>
    </location>
</feature>
<feature type="compositionally biased region" description="Polar residues" evidence="2">
    <location>
        <begin position="535"/>
        <end position="556"/>
    </location>
</feature>
<accession>A0A1Q9DNF6</accession>
<dbReference type="Proteomes" id="UP000186817">
    <property type="component" value="Unassembled WGS sequence"/>
</dbReference>
<gene>
    <name evidence="4" type="ORF">AK812_SmicGene21045</name>
</gene>
<dbReference type="Gene3D" id="2.10.25.10">
    <property type="entry name" value="Laminin"/>
    <property type="match status" value="1"/>
</dbReference>
<evidence type="ECO:0000256" key="2">
    <source>
        <dbReference type="SAM" id="MobiDB-lite"/>
    </source>
</evidence>